<gene>
    <name evidence="1" type="ORF">E5357_12220</name>
</gene>
<proteinExistence type="predicted"/>
<evidence type="ECO:0000313" key="2">
    <source>
        <dbReference type="Proteomes" id="UP000307720"/>
    </source>
</evidence>
<accession>A0AC61QXQ0</accession>
<reference evidence="1" key="1">
    <citation type="submission" date="2019-04" db="EMBL/GenBank/DDBJ databases">
        <title>Microbes associate with the intestines of laboratory mice.</title>
        <authorList>
            <person name="Navarre W."/>
            <person name="Wong E."/>
            <person name="Huang K."/>
            <person name="Tropini C."/>
            <person name="Ng K."/>
            <person name="Yu B."/>
        </authorList>
    </citation>
    <scope>NUCLEOTIDE SEQUENCE</scope>
    <source>
        <strain evidence="1">NM72_1-8</strain>
    </source>
</reference>
<name>A0AC61QXQ0_9FIRM</name>
<sequence length="1618" mass="174369">MPEKESVWNGPVSERMPAFIYPGKERTMARKKKLSKFLPRLLAAAVAAATLIGSGSIGGMVVYAAEMGTEGTEDIPDAAENEETETEPEVWDDAGSGTGSGQEETPEGGTEGETGTEPETPAVVVWYEDGAEVDSLKSPVEMFVEYGSIGMSIDPEVFGIQAVADGDEVDVLVEDVSRVSGEPEEIKLIEDGRQGVCIAYGSLKDRITYEVTYRAEGTDSTMKKQFYVTLLQEEIEVYYPDTSPSVPRTLEISKIDLGQFTEGNGLKIRRQNTTSSYSVSGASWGKASYGGADTGASTARFTNLSNSSVVQITYANIGTYNDRAVGARVTFTELGSLSALYYCETSFYNGWWFIGNESASRAQVKVDYFYVDTQEPIRFDGNSFMTFNSLNTGEYASPLSGTTTGYTASSTNVAVTKVSGVPSFRGSDNNFTDYLGGSTFYKNSVSIPLYATGNTFYLGCNTHTGYWISPSSASIAIPRPENPCKTENGVTLLEETEEGQQITYRISQKVHTLGVETVSRYSALRFVDQLPAEVDYVSAWLEDAAGNRLNAGTVSYDKDSHKVEYAFSSSYLAGSMAYQGETYTLVVNTAVNGTAEADYFYNSCKVYFNSMSVESNEVKAASPYRTVEAQVINGRIGIYDADGNETVKGEDDIKVDDRVKFHHDRTVCYEPDEGYLLDTVTVDGKKVDITQYPSSYTFSDVTQNHKIIVSYVKPSMDKEVAIEDSACLHNYSDGQAIDRAVIKDGDVVAYTISFENPTGTAREVEITDRVPVGMEVITNSIGSGGVYDAESHTVAWKGTMAAYSRGEVSFHCKVEAAAQGEVLKNTGTVCFKAIPDSSEKDVPLSDVTSSPILEDPVKSVWNAEGADITNKVINGEETVTYTIAFRNPAEEEKVFTVTDEIPAEVSLVEGTVSDGGTVDGRKITWKMALAAGEEKTVSFDAYVPSFDTEYTKIYNQAFVFVDWTQKVSISSDSVLDDTTPVYVLDQPFKAVLCVDGHDIGADSEGGSIQTVKQAGDILEYRITFQNPADDAREFTITDALPENVEFIAADHEGSYETGTHTVTWKVAVKENTQETVSVKVKIRKEAEDTILKNRAAVSVDFARKETNEVETPVIPTPEKDVFSKLGEPSINTYPVQAGENIIYTISYKNPSDYAKTAVITDRLPEDVGFVSASDGGVYDEGTHTVRWSMETGAHEEGMVSVEVKVLESAAGKTVENQAYVDMDEAHIGTEAENGDKKDGHTRNYVPAKYVLDADGRDINGENVAAGDIVTYKITYKNDGYTVRTVEVNDILPAGVSFVDASNDGRVYSVVKGDNVRWRFDVEPDTEGFVTVRVKAGAELSGKAFANSAAVTVSDRKTGQSKTAGTNQVINYVLEELLKSVKSENGKKDLNGETVGSGTKLQYQITVKNTAVEERVFKVTDEVPEGCSFVSAGNGGSCENGVVTWTVTLAGGQSRTVTFLVQVLKEAEGGCIQNVASVSGNDVTLTSNRVRTYVEKPDTLLEDIKGLIDGLPDNSGSVTVNVDNSNKNEAAGGNASGENTPLKDSLKKDSSGGSAEKTGAAGNTSAKAGGTSLSANAPKTGDDSNIGLWAVIAVLALLAGGASAGYAIYKARKKDDEDA</sequence>
<comment type="caution">
    <text evidence="1">The sequence shown here is derived from an EMBL/GenBank/DDBJ whole genome shotgun (WGS) entry which is preliminary data.</text>
</comment>
<dbReference type="EMBL" id="SRZB01000029">
    <property type="protein sequence ID" value="TGX97593.1"/>
    <property type="molecule type" value="Genomic_DNA"/>
</dbReference>
<keyword evidence="2" id="KW-1185">Reference proteome</keyword>
<evidence type="ECO:0000313" key="1">
    <source>
        <dbReference type="EMBL" id="TGX97593.1"/>
    </source>
</evidence>
<dbReference type="Proteomes" id="UP000307720">
    <property type="component" value="Unassembled WGS sequence"/>
</dbReference>
<protein>
    <submittedName>
        <fullName evidence="1">DUF11 domain-containing protein</fullName>
    </submittedName>
</protein>
<organism evidence="1 2">
    <name type="scientific">Hominisplanchenecus murintestinalis</name>
    <dbReference type="NCBI Taxonomy" id="2941517"/>
    <lineage>
        <taxon>Bacteria</taxon>
        <taxon>Bacillati</taxon>
        <taxon>Bacillota</taxon>
        <taxon>Clostridia</taxon>
        <taxon>Lachnospirales</taxon>
        <taxon>Lachnospiraceae</taxon>
        <taxon>Hominisplanchenecus</taxon>
    </lineage>
</organism>